<protein>
    <submittedName>
        <fullName evidence="2">Phosphoadenosine phosphosulfate reductase family protein</fullName>
    </submittedName>
</protein>
<dbReference type="AlphaFoldDB" id="A0AAX6NE06"/>
<dbReference type="InterPro" id="IPR050128">
    <property type="entry name" value="Sulfate_adenylyltrnsfr_sub2"/>
</dbReference>
<evidence type="ECO:0000313" key="2">
    <source>
        <dbReference type="EMBL" id="MDU9694092.1"/>
    </source>
</evidence>
<proteinExistence type="predicted"/>
<evidence type="ECO:0000313" key="3">
    <source>
        <dbReference type="Proteomes" id="UP001269400"/>
    </source>
</evidence>
<dbReference type="SUPFAM" id="SSF52402">
    <property type="entry name" value="Adenine nucleotide alpha hydrolases-like"/>
    <property type="match status" value="1"/>
</dbReference>
<organism evidence="2 3">
    <name type="scientific">Priestia aryabhattai</name>
    <name type="common">Bacillus aryabhattai</name>
    <dbReference type="NCBI Taxonomy" id="412384"/>
    <lineage>
        <taxon>Bacteria</taxon>
        <taxon>Bacillati</taxon>
        <taxon>Bacillota</taxon>
        <taxon>Bacilli</taxon>
        <taxon>Bacillales</taxon>
        <taxon>Bacillaceae</taxon>
        <taxon>Priestia</taxon>
    </lineage>
</organism>
<dbReference type="Pfam" id="PF01507">
    <property type="entry name" value="PAPS_reduct"/>
    <property type="match status" value="1"/>
</dbReference>
<comment type="caution">
    <text evidence="2">The sequence shown here is derived from an EMBL/GenBank/DDBJ whole genome shotgun (WGS) entry which is preliminary data.</text>
</comment>
<reference evidence="2" key="1">
    <citation type="journal article" date="2022" name="J Environ Chem Eng">
        <title>Biodegradation of petroleum oil using a constructed nonpathogenic and heavy metal-tolerant bacterial consortium isolated from marine sponges.</title>
        <authorList>
            <person name="Dechsakulwatana C."/>
            <person name="Rungsihiranrut A."/>
            <person name="Muangchinda C."/>
            <person name="Ningthoujam R."/>
            <person name="Klankeo P."/>
            <person name="Pinyakong O."/>
        </authorList>
    </citation>
    <scope>NUCLEOTIDE SEQUENCE</scope>
    <source>
        <strain evidence="2">TL01-2</strain>
    </source>
</reference>
<gene>
    <name evidence="2" type="ORF">O0Q50_23190</name>
</gene>
<dbReference type="Proteomes" id="UP001269400">
    <property type="component" value="Unassembled WGS sequence"/>
</dbReference>
<dbReference type="InterPro" id="IPR002500">
    <property type="entry name" value="PAPS_reduct_dom"/>
</dbReference>
<accession>A0AAX6NE06</accession>
<evidence type="ECO:0000259" key="1">
    <source>
        <dbReference type="Pfam" id="PF01507"/>
    </source>
</evidence>
<dbReference type="InterPro" id="IPR014729">
    <property type="entry name" value="Rossmann-like_a/b/a_fold"/>
</dbReference>
<name>A0AAX6NE06_PRIAR</name>
<dbReference type="RefSeq" id="WP_316911305.1">
    <property type="nucleotide sequence ID" value="NZ_JAPTGD010000002.1"/>
</dbReference>
<dbReference type="PANTHER" id="PTHR43196">
    <property type="entry name" value="SULFATE ADENYLYLTRANSFERASE SUBUNIT 2"/>
    <property type="match status" value="1"/>
</dbReference>
<dbReference type="Gene3D" id="3.40.50.620">
    <property type="entry name" value="HUPs"/>
    <property type="match status" value="1"/>
</dbReference>
<reference evidence="2" key="2">
    <citation type="submission" date="2022-12" db="EMBL/GenBank/DDBJ databases">
        <authorList>
            <person name="Dechsakulwatana C."/>
            <person name="Rungsihiranrut A."/>
            <person name="Muangchinda C."/>
            <person name="Ningthoujam R."/>
            <person name="Klankeo P."/>
            <person name="Pinyakong O."/>
        </authorList>
    </citation>
    <scope>NUCLEOTIDE SEQUENCE</scope>
    <source>
        <strain evidence="2">TL01-2</strain>
    </source>
</reference>
<sequence length="629" mass="73789">MATEQLTLDLSYINTLDTINWDLEPAGMINNEGSEFDELYDTLRLLGELNSGEFEQKFEEIISFLEELYFKEDKEWMVTYSGGKDSTLVLVLVFRMLSRLTKEKRFKRVHIVSADTKVETYQMSTYLKKNLQLIKLFETELNLVVHLVEPDLKNLFFWNVIGRGVVAPKPPSPFQWCTKKMKINPMNEKTKEIISQAPVDLTENLLESEDVDKEQERHYDVIMMLGSRLDESSKRAKSIEKYSSEEMYFGWNPDFNNVKMCYPIKKVITTDLWAYIMAEEKLPWGLPTAELYAMYSDGTECPMTKTELASEKGCGSTNSRNGCWVCLYSGSNDKMLETLISSGQTEVKYLADWKRFLYDVTFDIRYRESLRRIEVKQNNKKLVQSRFETLDMFNFLEDDPIVYRYNQYKLGGKEEYEPGGFTIELRLILLQKLLYTQEMAGYELISNEELFAILDNWKEEGYLIPEEEIKPVNHQYDGALVFAKDGEINYKETTNSNDTFFVEVHLRYNEMDIKELIKERQRATGKSFYCFFKNQDLKNHHVAYHTLTIVVCKEEITTQTDAENHIYNWLFGKDVNHLSKPVSYKDQDRFNNSLIVNAINNVLPNIVEINEMPEVYKEFFNDLILKNTM</sequence>
<feature type="domain" description="Phosphoadenosine phosphosulphate reductase" evidence="1">
    <location>
        <begin position="77"/>
        <end position="280"/>
    </location>
</feature>
<dbReference type="GO" id="GO:0003824">
    <property type="term" value="F:catalytic activity"/>
    <property type="evidence" value="ECO:0007669"/>
    <property type="project" value="InterPro"/>
</dbReference>
<dbReference type="EMBL" id="JAPTGD010000002">
    <property type="protein sequence ID" value="MDU9694092.1"/>
    <property type="molecule type" value="Genomic_DNA"/>
</dbReference>
<dbReference type="PANTHER" id="PTHR43196:SF2">
    <property type="entry name" value="PHOSPHOADENOSINE PHOSPHOSULFATE REDUCTASE"/>
    <property type="match status" value="1"/>
</dbReference>